<dbReference type="SMART" id="SM00849">
    <property type="entry name" value="Lactamase_B"/>
    <property type="match status" value="1"/>
</dbReference>
<dbReference type="PANTHER" id="PTHR42951:SF14">
    <property type="entry name" value="METALLO-BETA-LACTAMASE SUPERFAMILY PROTEIN"/>
    <property type="match status" value="1"/>
</dbReference>
<name>A0ABS2KT31_9NOCA</name>
<keyword evidence="3" id="KW-1185">Reference proteome</keyword>
<dbReference type="Pfam" id="PF00753">
    <property type="entry name" value="Lactamase_B"/>
    <property type="match status" value="1"/>
</dbReference>
<dbReference type="InterPro" id="IPR036866">
    <property type="entry name" value="RibonucZ/Hydroxyglut_hydro"/>
</dbReference>
<comment type="caution">
    <text evidence="2">The sequence shown here is derived from an EMBL/GenBank/DDBJ whole genome shotgun (WGS) entry which is preliminary data.</text>
</comment>
<dbReference type="InterPro" id="IPR050855">
    <property type="entry name" value="NDM-1-like"/>
</dbReference>
<dbReference type="PANTHER" id="PTHR42951">
    <property type="entry name" value="METALLO-BETA-LACTAMASE DOMAIN-CONTAINING"/>
    <property type="match status" value="1"/>
</dbReference>
<feature type="domain" description="Metallo-beta-lactamase" evidence="1">
    <location>
        <begin position="20"/>
        <end position="235"/>
    </location>
</feature>
<evidence type="ECO:0000259" key="1">
    <source>
        <dbReference type="SMART" id="SM00849"/>
    </source>
</evidence>
<protein>
    <submittedName>
        <fullName evidence="2">Glyoxylase-like metal-dependent hydrolase (Beta-lactamase superfamily II)</fullName>
    </submittedName>
</protein>
<dbReference type="Proteomes" id="UP000703038">
    <property type="component" value="Unassembled WGS sequence"/>
</dbReference>
<dbReference type="InterPro" id="IPR001279">
    <property type="entry name" value="Metallo-B-lactamas"/>
</dbReference>
<dbReference type="Gene3D" id="3.60.15.10">
    <property type="entry name" value="Ribonuclease Z/Hydroxyacylglutathione hydrolase-like"/>
    <property type="match status" value="1"/>
</dbReference>
<accession>A0ABS2KT31</accession>
<evidence type="ECO:0000313" key="2">
    <source>
        <dbReference type="EMBL" id="MBM7415104.1"/>
    </source>
</evidence>
<reference evidence="2 3" key="1">
    <citation type="submission" date="2021-01" db="EMBL/GenBank/DDBJ databases">
        <title>Genomics of switchgrass bacterial isolates.</title>
        <authorList>
            <person name="Shade A."/>
        </authorList>
    </citation>
    <scope>NUCLEOTIDE SEQUENCE [LARGE SCALE GENOMIC DNA]</scope>
    <source>
        <strain evidence="2 3">PvP111</strain>
    </source>
</reference>
<proteinExistence type="predicted"/>
<gene>
    <name evidence="2" type="ORF">JOE42_001837</name>
</gene>
<evidence type="ECO:0000313" key="3">
    <source>
        <dbReference type="Proteomes" id="UP000703038"/>
    </source>
</evidence>
<dbReference type="SUPFAM" id="SSF56281">
    <property type="entry name" value="Metallo-hydrolase/oxidoreductase"/>
    <property type="match status" value="1"/>
</dbReference>
<dbReference type="RefSeq" id="WP_307806212.1">
    <property type="nucleotide sequence ID" value="NZ_JAFBBK010000001.1"/>
</dbReference>
<sequence>MSTLEVTTVADGVHVAFGPDVNWTLLVDGEDVTLVDSGYPRYVGAVVESLRRVGRRPEDVRAILLTHAHIDHIGGAGHFASTYGTPVLTSDAEARHARREYLEQASPLDVARNVWRRGALAWTVRIARAGGTESGAVADAEGFDSVVGSVPGGPLDLPGGPVPLDTSGHTSGHTGYHVPGAGAVLSGDALVTGHALSVRTGPQMLPPLFAHDRPREFDALDAFVGLDADVLIPGHGGVHRGSVDDAVRRVRSARA</sequence>
<dbReference type="EMBL" id="JAFBBK010000001">
    <property type="protein sequence ID" value="MBM7415104.1"/>
    <property type="molecule type" value="Genomic_DNA"/>
</dbReference>
<organism evidence="2 3">
    <name type="scientific">Rhodococcoides corynebacterioides</name>
    <dbReference type="NCBI Taxonomy" id="53972"/>
    <lineage>
        <taxon>Bacteria</taxon>
        <taxon>Bacillati</taxon>
        <taxon>Actinomycetota</taxon>
        <taxon>Actinomycetes</taxon>
        <taxon>Mycobacteriales</taxon>
        <taxon>Nocardiaceae</taxon>
        <taxon>Rhodococcoides</taxon>
    </lineage>
</organism>